<accession>W7QJJ8</accession>
<organism evidence="17 18">
    <name type="scientific">Catenovulum agarivorans DS-2</name>
    <dbReference type="NCBI Taxonomy" id="1328313"/>
    <lineage>
        <taxon>Bacteria</taxon>
        <taxon>Pseudomonadati</taxon>
        <taxon>Pseudomonadota</taxon>
        <taxon>Gammaproteobacteria</taxon>
        <taxon>Alteromonadales</taxon>
        <taxon>Alteromonadaceae</taxon>
        <taxon>Catenovulum</taxon>
    </lineage>
</organism>
<keyword evidence="2 12" id="KW-0813">Transport</keyword>
<evidence type="ECO:0000313" key="17">
    <source>
        <dbReference type="EMBL" id="EWH08323.1"/>
    </source>
</evidence>
<keyword evidence="9 13" id="KW-0798">TonB box</keyword>
<feature type="chain" id="PRO_5004898290" evidence="14">
    <location>
        <begin position="22"/>
        <end position="680"/>
    </location>
</feature>
<evidence type="ECO:0000313" key="18">
    <source>
        <dbReference type="Proteomes" id="UP000019276"/>
    </source>
</evidence>
<dbReference type="InterPro" id="IPR037066">
    <property type="entry name" value="Plug_dom_sf"/>
</dbReference>
<dbReference type="AlphaFoldDB" id="W7QJJ8"/>
<evidence type="ECO:0000256" key="11">
    <source>
        <dbReference type="ARBA" id="ARBA00023237"/>
    </source>
</evidence>
<evidence type="ECO:0000256" key="6">
    <source>
        <dbReference type="ARBA" id="ARBA00022729"/>
    </source>
</evidence>
<dbReference type="SUPFAM" id="SSF56935">
    <property type="entry name" value="Porins"/>
    <property type="match status" value="1"/>
</dbReference>
<comment type="similarity">
    <text evidence="12 13">Belongs to the TonB-dependent receptor family.</text>
</comment>
<evidence type="ECO:0000256" key="10">
    <source>
        <dbReference type="ARBA" id="ARBA00023136"/>
    </source>
</evidence>
<keyword evidence="3 12" id="KW-1134">Transmembrane beta strand</keyword>
<evidence type="ECO:0000256" key="7">
    <source>
        <dbReference type="ARBA" id="ARBA00023004"/>
    </source>
</evidence>
<evidence type="ECO:0000256" key="2">
    <source>
        <dbReference type="ARBA" id="ARBA00022448"/>
    </source>
</evidence>
<keyword evidence="11 12" id="KW-0998">Cell outer membrane</keyword>
<dbReference type="EMBL" id="ARZY01000050">
    <property type="protein sequence ID" value="EWH08323.1"/>
    <property type="molecule type" value="Genomic_DNA"/>
</dbReference>
<dbReference type="STRING" id="1328313.DS2_17843"/>
<evidence type="ECO:0000256" key="4">
    <source>
        <dbReference type="ARBA" id="ARBA00022496"/>
    </source>
</evidence>
<keyword evidence="17" id="KW-0675">Receptor</keyword>
<evidence type="ECO:0000256" key="3">
    <source>
        <dbReference type="ARBA" id="ARBA00022452"/>
    </source>
</evidence>
<evidence type="ECO:0000256" key="1">
    <source>
        <dbReference type="ARBA" id="ARBA00004571"/>
    </source>
</evidence>
<dbReference type="Gene3D" id="2.170.130.10">
    <property type="entry name" value="TonB-dependent receptor, plug domain"/>
    <property type="match status" value="1"/>
</dbReference>
<name>W7QJJ8_9ALTE</name>
<proteinExistence type="inferred from homology"/>
<dbReference type="GO" id="GO:0015344">
    <property type="term" value="F:siderophore uptake transmembrane transporter activity"/>
    <property type="evidence" value="ECO:0007669"/>
    <property type="project" value="TreeGrafter"/>
</dbReference>
<dbReference type="PANTHER" id="PTHR32552:SF68">
    <property type="entry name" value="FERRICHROME OUTER MEMBRANE TRANSPORTER_PHAGE RECEPTOR"/>
    <property type="match status" value="1"/>
</dbReference>
<evidence type="ECO:0000256" key="12">
    <source>
        <dbReference type="PROSITE-ProRule" id="PRU01360"/>
    </source>
</evidence>
<feature type="signal peptide" evidence="14">
    <location>
        <begin position="1"/>
        <end position="21"/>
    </location>
</feature>
<reference evidence="17 18" key="1">
    <citation type="journal article" date="2014" name="Genome Announc.">
        <title>Draft Genome Sequence of the Agar-Degrading Bacterium Catenovulum sp. Strain DS-2, Isolated from Intestines of Haliotis diversicolor.</title>
        <authorList>
            <person name="Shan D."/>
            <person name="Li X."/>
            <person name="Gu Z."/>
            <person name="Wei G."/>
            <person name="Gao Z."/>
            <person name="Shao Z."/>
        </authorList>
    </citation>
    <scope>NUCLEOTIDE SEQUENCE [LARGE SCALE GENOMIC DNA]</scope>
    <source>
        <strain evidence="17 18">DS-2</strain>
    </source>
</reference>
<comment type="subcellular location">
    <subcellularLocation>
        <location evidence="1 12">Cell outer membrane</location>
        <topology evidence="1 12">Multi-pass membrane protein</topology>
    </subcellularLocation>
</comment>
<dbReference type="OrthoDB" id="9760620at2"/>
<evidence type="ECO:0000259" key="16">
    <source>
        <dbReference type="Pfam" id="PF07715"/>
    </source>
</evidence>
<dbReference type="Pfam" id="PF00593">
    <property type="entry name" value="TonB_dep_Rec_b-barrel"/>
    <property type="match status" value="1"/>
</dbReference>
<dbReference type="InterPro" id="IPR012910">
    <property type="entry name" value="Plug_dom"/>
</dbReference>
<comment type="caution">
    <text evidence="17">The sequence shown here is derived from an EMBL/GenBank/DDBJ whole genome shotgun (WGS) entry which is preliminary data.</text>
</comment>
<evidence type="ECO:0000256" key="9">
    <source>
        <dbReference type="ARBA" id="ARBA00023077"/>
    </source>
</evidence>
<keyword evidence="8" id="KW-0406">Ion transport</keyword>
<dbReference type="InterPro" id="IPR036942">
    <property type="entry name" value="Beta-barrel_TonB_sf"/>
</dbReference>
<sequence length="680" mass="77317">MSNLFKTLSLCLLLLSPQVVGETIEKPIERIQVISAKSNASIMQLADYQQIGSQSLELLQAQHLNQVLSRTAGTWLSRGNGQESLLAMRSPVYTGAGACGEFLTLEDGIPLRASGFCNVNQLFDSAFELASKIEVVNGANSARYGSNAIHGMINVVTPRPFEQANQVKLGLGANKLTKLQLKHNQESNIGDFLLAGDWVDTNGYQDNSGYQQYKLLAKHSGQLGDWQLDTSLSVQDLDQITAGYIQAGDKAYLDEELRRQNRLDNAYRKAQSQRLTVHAQTQLADGSLVKLSPYLRNNKMDFLMHYLPGTPIENNQHTSLGLLGHWQVNRGNHFIDFSSQLENTQGEVKQYQPWPTETSSAFLNSILPQGRQYDFAVDMQTLSFAADWSWIWSDDFYWQNAIRFEQINYQYTNYLDDGNNQQNGQPCGMAPCRYYRPTSRDDSFADVSFSLMPVWQLNAQTSAYIKFDKAYRAPHIMELYRLQNAAQQTIDAETAYNTQLGIEYLTDKLKLTAVVFNMHKHNVIAQNSQRLYVNDERTQHSGLEGNLAYQLSNNWQYSLQAIWARHKYKKQFAGNDIDTAPRLIASQQLAYTWADRVKLEFESVYMSDYYTDAENQHSYAGHLLHNIRASFAVADNWHLAVQWLNITDKAYAERADFAFGNDRYFVGQPSRVFAQVSYQY</sequence>
<dbReference type="Gene3D" id="2.40.170.20">
    <property type="entry name" value="TonB-dependent receptor, beta-barrel domain"/>
    <property type="match status" value="1"/>
</dbReference>
<dbReference type="PANTHER" id="PTHR32552">
    <property type="entry name" value="FERRICHROME IRON RECEPTOR-RELATED"/>
    <property type="match status" value="1"/>
</dbReference>
<feature type="domain" description="TonB-dependent receptor plug" evidence="16">
    <location>
        <begin position="48"/>
        <end position="151"/>
    </location>
</feature>
<dbReference type="GO" id="GO:0009279">
    <property type="term" value="C:cell outer membrane"/>
    <property type="evidence" value="ECO:0007669"/>
    <property type="project" value="UniProtKB-SubCell"/>
</dbReference>
<dbReference type="InterPro" id="IPR039426">
    <property type="entry name" value="TonB-dep_rcpt-like"/>
</dbReference>
<evidence type="ECO:0000256" key="13">
    <source>
        <dbReference type="RuleBase" id="RU003357"/>
    </source>
</evidence>
<gene>
    <name evidence="17" type="ORF">DS2_17843</name>
</gene>
<dbReference type="PATRIC" id="fig|1328313.3.peg.3648"/>
<keyword evidence="7" id="KW-0408">Iron</keyword>
<dbReference type="RefSeq" id="WP_051479989.1">
    <property type="nucleotide sequence ID" value="NZ_ARZY01000050.1"/>
</dbReference>
<keyword evidence="10 12" id="KW-0472">Membrane</keyword>
<keyword evidence="6 14" id="KW-0732">Signal</keyword>
<keyword evidence="18" id="KW-1185">Reference proteome</keyword>
<dbReference type="PROSITE" id="PS52016">
    <property type="entry name" value="TONB_DEPENDENT_REC_3"/>
    <property type="match status" value="1"/>
</dbReference>
<dbReference type="Proteomes" id="UP000019276">
    <property type="component" value="Unassembled WGS sequence"/>
</dbReference>
<dbReference type="eggNOG" id="COG4206">
    <property type="taxonomic scope" value="Bacteria"/>
</dbReference>
<evidence type="ECO:0000259" key="15">
    <source>
        <dbReference type="Pfam" id="PF00593"/>
    </source>
</evidence>
<dbReference type="InterPro" id="IPR000531">
    <property type="entry name" value="Beta-barrel_TonB"/>
</dbReference>
<feature type="domain" description="TonB-dependent receptor-like beta-barrel" evidence="15">
    <location>
        <begin position="205"/>
        <end position="642"/>
    </location>
</feature>
<keyword evidence="5 12" id="KW-0812">Transmembrane</keyword>
<evidence type="ECO:0000256" key="5">
    <source>
        <dbReference type="ARBA" id="ARBA00022692"/>
    </source>
</evidence>
<protein>
    <submittedName>
        <fullName evidence="17">TonB-dependent receptor protein</fullName>
    </submittedName>
</protein>
<keyword evidence="4" id="KW-0410">Iron transport</keyword>
<dbReference type="Pfam" id="PF07715">
    <property type="entry name" value="Plug"/>
    <property type="match status" value="1"/>
</dbReference>
<evidence type="ECO:0000256" key="14">
    <source>
        <dbReference type="SAM" id="SignalP"/>
    </source>
</evidence>
<evidence type="ECO:0000256" key="8">
    <source>
        <dbReference type="ARBA" id="ARBA00023065"/>
    </source>
</evidence>